<proteinExistence type="predicted"/>
<feature type="chain" id="PRO_5041229783" evidence="2">
    <location>
        <begin position="20"/>
        <end position="261"/>
    </location>
</feature>
<sequence length="261" mass="29069">MKLQATPFAIAMLAGGADAFFGAKEPPKPTPHIIDDFKWQDPYGHPKIGSFEAACEHTVTLPAREFTLADLSVPAPQGLRDWSPGLKKLFTGREYPGAWGGLDRHLNDRTIISMEYKDVPLEVRLWIEDQDRTDGEGKGLFGVFEKPKEGDDKIESPVEFPSAKEVDRSLDEERLAIFAPGALYHILPLWAAETSPCRDVMSDLSKYKIVPEDGAVVGWVEHKRPKDKEIEFRIKMRALKAKAPEASAAEAASETQVKEEL</sequence>
<feature type="compositionally biased region" description="Low complexity" evidence="1">
    <location>
        <begin position="244"/>
        <end position="254"/>
    </location>
</feature>
<comment type="caution">
    <text evidence="3">The sequence shown here is derived from an EMBL/GenBank/DDBJ whole genome shotgun (WGS) entry which is preliminary data.</text>
</comment>
<evidence type="ECO:0000256" key="2">
    <source>
        <dbReference type="SAM" id="SignalP"/>
    </source>
</evidence>
<dbReference type="AlphaFoldDB" id="A0AA39L792"/>
<evidence type="ECO:0000313" key="3">
    <source>
        <dbReference type="EMBL" id="KAK0386717.1"/>
    </source>
</evidence>
<evidence type="ECO:0000313" key="4">
    <source>
        <dbReference type="Proteomes" id="UP001175261"/>
    </source>
</evidence>
<organism evidence="3 4">
    <name type="scientific">Sarocladium strictum</name>
    <name type="common">Black bundle disease fungus</name>
    <name type="synonym">Acremonium strictum</name>
    <dbReference type="NCBI Taxonomy" id="5046"/>
    <lineage>
        <taxon>Eukaryota</taxon>
        <taxon>Fungi</taxon>
        <taxon>Dikarya</taxon>
        <taxon>Ascomycota</taxon>
        <taxon>Pezizomycotina</taxon>
        <taxon>Sordariomycetes</taxon>
        <taxon>Hypocreomycetidae</taxon>
        <taxon>Hypocreales</taxon>
        <taxon>Sarocladiaceae</taxon>
        <taxon>Sarocladium</taxon>
    </lineage>
</organism>
<dbReference type="EMBL" id="JAPDFR010000005">
    <property type="protein sequence ID" value="KAK0386717.1"/>
    <property type="molecule type" value="Genomic_DNA"/>
</dbReference>
<keyword evidence="2" id="KW-0732">Signal</keyword>
<feature type="signal peptide" evidence="2">
    <location>
        <begin position="1"/>
        <end position="19"/>
    </location>
</feature>
<evidence type="ECO:0000256" key="1">
    <source>
        <dbReference type="SAM" id="MobiDB-lite"/>
    </source>
</evidence>
<reference evidence="3" key="1">
    <citation type="submission" date="2022-10" db="EMBL/GenBank/DDBJ databases">
        <title>Determination and structural analysis of whole genome sequence of Sarocladium strictum F4-1.</title>
        <authorList>
            <person name="Hu L."/>
            <person name="Jiang Y."/>
        </authorList>
    </citation>
    <scope>NUCLEOTIDE SEQUENCE</scope>
    <source>
        <strain evidence="3">F4-1</strain>
    </source>
</reference>
<accession>A0AA39L792</accession>
<protein>
    <submittedName>
        <fullName evidence="3">Uncharacterized protein</fullName>
    </submittedName>
</protein>
<name>A0AA39L792_SARSR</name>
<gene>
    <name evidence="3" type="ORF">NLU13_6552</name>
</gene>
<keyword evidence="4" id="KW-1185">Reference proteome</keyword>
<dbReference type="Proteomes" id="UP001175261">
    <property type="component" value="Unassembled WGS sequence"/>
</dbReference>
<feature type="region of interest" description="Disordered" evidence="1">
    <location>
        <begin position="242"/>
        <end position="261"/>
    </location>
</feature>